<dbReference type="OrthoDB" id="9773137at2"/>
<dbReference type="PANTHER" id="PTHR30473">
    <property type="entry name" value="PROTEIN PHOH"/>
    <property type="match status" value="1"/>
</dbReference>
<protein>
    <recommendedName>
        <fullName evidence="4">PIN domain-containing protein</fullName>
    </recommendedName>
</protein>
<sequence>MSKCYVIDTNVLLHSPHAVFAFNEHAVVIPEVVIEELDRFKKESSERGANSRYVSRLIDKLRLEGNLLEGVSLNEFGGTIRIEANHMNTEMPPHWEREKGDNRILQVCKGLMESGQSTILVSRDTNMRVKAAILGIAAEDFRNDKVASIEQQYTGRQTVYAASDVINEFHRDDANYIDPEKFYAYDENVGLFTAATFETNQFLLIKSTDNDRHTALGRYDGQKIIHLRYRSRNPFGVTPRNVGQVFLQECLMMSAAEAPLVIIKGPAGTAKTFYSLAVGLHNIMDCRPKDYHHLLICRPHCMLDEGLGFLPGSESEKLEPYMRSIKDNLFTLMSGSNLTEDKDVAQVEDTVNMLFEKHIIQTEALAYQRGRSLNKYWVIFDEMQNSTPRQAKAVLTRSGYGTKTILLGDPAQIDNPLLDSQSNGLSYASEKMIGSKLCFQVTMLPEECERSPLAAEAAMRL</sequence>
<evidence type="ECO:0000313" key="5">
    <source>
        <dbReference type="EMBL" id="VBB08239.1"/>
    </source>
</evidence>
<keyword evidence="6" id="KW-1185">Reference proteome</keyword>
<dbReference type="Pfam" id="PF13638">
    <property type="entry name" value="PIN_4"/>
    <property type="match status" value="1"/>
</dbReference>
<dbReference type="InterPro" id="IPR051451">
    <property type="entry name" value="PhoH2-like"/>
</dbReference>
<dbReference type="InterPro" id="IPR027417">
    <property type="entry name" value="P-loop_NTPase"/>
</dbReference>
<organism evidence="5 6">
    <name type="scientific">Lucifera butyrica</name>
    <dbReference type="NCBI Taxonomy" id="1351585"/>
    <lineage>
        <taxon>Bacteria</taxon>
        <taxon>Bacillati</taxon>
        <taxon>Bacillota</taxon>
        <taxon>Negativicutes</taxon>
        <taxon>Veillonellales</taxon>
        <taxon>Veillonellaceae</taxon>
        <taxon>Lucifera</taxon>
    </lineage>
</organism>
<dbReference type="InterPro" id="IPR003714">
    <property type="entry name" value="PhoH"/>
</dbReference>
<dbReference type="SMART" id="SM00670">
    <property type="entry name" value="PINc"/>
    <property type="match status" value="1"/>
</dbReference>
<evidence type="ECO:0000259" key="4">
    <source>
        <dbReference type="SMART" id="SM00670"/>
    </source>
</evidence>
<keyword evidence="2" id="KW-0067">ATP-binding</keyword>
<dbReference type="RefSeq" id="WP_122629154.1">
    <property type="nucleotide sequence ID" value="NZ_UPPP01000085.1"/>
</dbReference>
<reference evidence="5 6" key="1">
    <citation type="submission" date="2018-06" db="EMBL/GenBank/DDBJ databases">
        <authorList>
            <person name="Strepis N."/>
        </authorList>
    </citation>
    <scope>NUCLEOTIDE SEQUENCE [LARGE SCALE GENOMIC DNA]</scope>
    <source>
        <strain evidence="5">LUCI</strain>
    </source>
</reference>
<dbReference type="SUPFAM" id="SSF52540">
    <property type="entry name" value="P-loop containing nucleoside triphosphate hydrolases"/>
    <property type="match status" value="1"/>
</dbReference>
<evidence type="ECO:0000313" key="6">
    <source>
        <dbReference type="Proteomes" id="UP000277811"/>
    </source>
</evidence>
<dbReference type="SUPFAM" id="SSF88723">
    <property type="entry name" value="PIN domain-like"/>
    <property type="match status" value="1"/>
</dbReference>
<evidence type="ECO:0000256" key="1">
    <source>
        <dbReference type="ARBA" id="ARBA00022741"/>
    </source>
</evidence>
<dbReference type="Pfam" id="PF02562">
    <property type="entry name" value="PhoH"/>
    <property type="match status" value="1"/>
</dbReference>
<dbReference type="InterPro" id="IPR029060">
    <property type="entry name" value="PIN-like_dom_sf"/>
</dbReference>
<dbReference type="PANTHER" id="PTHR30473:SF2">
    <property type="entry name" value="PIN DOMAIN-CONTAINING PROTEIN"/>
    <property type="match status" value="1"/>
</dbReference>
<evidence type="ECO:0000256" key="3">
    <source>
        <dbReference type="ARBA" id="ARBA00046345"/>
    </source>
</evidence>
<dbReference type="AlphaFoldDB" id="A0A498RAL3"/>
<dbReference type="Proteomes" id="UP000277811">
    <property type="component" value="Unassembled WGS sequence"/>
</dbReference>
<name>A0A498RAL3_9FIRM</name>
<gene>
    <name evidence="5" type="ORF">LUCI_3508</name>
</gene>
<dbReference type="CDD" id="cd09883">
    <property type="entry name" value="PIN_VapC_PhoHL-ATPase"/>
    <property type="match status" value="1"/>
</dbReference>
<proteinExistence type="inferred from homology"/>
<dbReference type="InterPro" id="IPR002716">
    <property type="entry name" value="PIN_dom"/>
</dbReference>
<comment type="similarity">
    <text evidence="3">In the N-terminal section; belongs to the PINc/VapC protein family.</text>
</comment>
<feature type="domain" description="PIN" evidence="4">
    <location>
        <begin position="3"/>
        <end position="129"/>
    </location>
</feature>
<dbReference type="Gene3D" id="3.40.50.1010">
    <property type="entry name" value="5'-nuclease"/>
    <property type="match status" value="1"/>
</dbReference>
<evidence type="ECO:0000256" key="2">
    <source>
        <dbReference type="ARBA" id="ARBA00022840"/>
    </source>
</evidence>
<dbReference type="Gene3D" id="3.40.50.300">
    <property type="entry name" value="P-loop containing nucleotide triphosphate hydrolases"/>
    <property type="match status" value="1"/>
</dbReference>
<dbReference type="GO" id="GO:0005829">
    <property type="term" value="C:cytosol"/>
    <property type="evidence" value="ECO:0007669"/>
    <property type="project" value="TreeGrafter"/>
</dbReference>
<keyword evidence="1" id="KW-0547">Nucleotide-binding</keyword>
<dbReference type="EMBL" id="UPPP01000085">
    <property type="protein sequence ID" value="VBB08239.1"/>
    <property type="molecule type" value="Genomic_DNA"/>
</dbReference>
<dbReference type="GO" id="GO:0005524">
    <property type="term" value="F:ATP binding"/>
    <property type="evidence" value="ECO:0007669"/>
    <property type="project" value="UniProtKB-KW"/>
</dbReference>
<accession>A0A498RAL3</accession>